<dbReference type="Proteomes" id="UP000078486">
    <property type="component" value="Unassembled WGS sequence"/>
</dbReference>
<evidence type="ECO:0000313" key="2">
    <source>
        <dbReference type="EMBL" id="OAM89272.1"/>
    </source>
</evidence>
<dbReference type="SUPFAM" id="SSF48317">
    <property type="entry name" value="Acid phosphatase/Vanadium-dependent haloperoxidase"/>
    <property type="match status" value="1"/>
</dbReference>
<dbReference type="Gene3D" id="1.20.144.10">
    <property type="entry name" value="Phosphatidic acid phosphatase type 2/haloperoxidase"/>
    <property type="match status" value="1"/>
</dbReference>
<dbReference type="AlphaFoldDB" id="A0A178IGY6"/>
<proteinExistence type="predicted"/>
<dbReference type="CDD" id="cd03394">
    <property type="entry name" value="PAP2_like_5"/>
    <property type="match status" value="1"/>
</dbReference>
<comment type="caution">
    <text evidence="2">The sequence shown here is derived from an EMBL/GenBank/DDBJ whole genome shotgun (WGS) entry which is preliminary data.</text>
</comment>
<accession>A0A178IGY6</accession>
<sequence>MVSDLTHTSSGRAFTEDLGRRPESLFSREYVDLLVGDTGVLLTSPLHWDRQEWMIAGGLTSLVLASSALDRQIREESQEHRTKSLNTFTQNAQRFGAEGAWLVLGAFETYGQLARDQKSKSVALDGVTASIIAAGIVTPTLKWAVGRVRPNASSGVFDFQPFSGNHSFPSGHTTQAFAVASVIAAHYDQWWVQGLSYGVAGLVGYSRIEQNAHYASDVVAGAIIGTVVGRAIVHRHNKPKENAFNISPYIDGRGGGLVIGKTF</sequence>
<dbReference type="PANTHER" id="PTHR14969:SF13">
    <property type="entry name" value="AT30094P"/>
    <property type="match status" value="1"/>
</dbReference>
<protein>
    <recommendedName>
        <fullName evidence="1">Phosphatidic acid phosphatase type 2/haloperoxidase domain-containing protein</fullName>
    </recommendedName>
</protein>
<dbReference type="STRING" id="1184151.AW736_13530"/>
<name>A0A178IGY6_9BACT</name>
<feature type="domain" description="Phosphatidic acid phosphatase type 2/haloperoxidase" evidence="1">
    <location>
        <begin position="122"/>
        <end position="233"/>
    </location>
</feature>
<gene>
    <name evidence="2" type="ORF">AW736_13530</name>
</gene>
<dbReference type="InterPro" id="IPR000326">
    <property type="entry name" value="PAP2/HPO"/>
</dbReference>
<keyword evidence="3" id="KW-1185">Reference proteome</keyword>
<evidence type="ECO:0000259" key="1">
    <source>
        <dbReference type="SMART" id="SM00014"/>
    </source>
</evidence>
<reference evidence="2 3" key="1">
    <citation type="submission" date="2016-01" db="EMBL/GenBank/DDBJ databases">
        <title>High potential of lignocellulose degradation of a new Verrucomicrobia species.</title>
        <authorList>
            <person name="Wang Y."/>
            <person name="Shi Y."/>
            <person name="Qiu Z."/>
            <person name="Liu S."/>
            <person name="Yang H."/>
        </authorList>
    </citation>
    <scope>NUCLEOTIDE SEQUENCE [LARGE SCALE GENOMIC DNA]</scope>
    <source>
        <strain evidence="2 3">TSB47</strain>
    </source>
</reference>
<dbReference type="PANTHER" id="PTHR14969">
    <property type="entry name" value="SPHINGOSINE-1-PHOSPHATE PHOSPHOHYDROLASE"/>
    <property type="match status" value="1"/>
</dbReference>
<organism evidence="2 3">
    <name type="scientific">Termitidicoccus mucosus</name>
    <dbReference type="NCBI Taxonomy" id="1184151"/>
    <lineage>
        <taxon>Bacteria</taxon>
        <taxon>Pseudomonadati</taxon>
        <taxon>Verrucomicrobiota</taxon>
        <taxon>Opitutia</taxon>
        <taxon>Opitutales</taxon>
        <taxon>Opitutaceae</taxon>
        <taxon>Termitidicoccus</taxon>
    </lineage>
</organism>
<dbReference type="InterPro" id="IPR036938">
    <property type="entry name" value="PAP2/HPO_sf"/>
</dbReference>
<dbReference type="SMART" id="SM00014">
    <property type="entry name" value="acidPPc"/>
    <property type="match status" value="1"/>
</dbReference>
<dbReference type="Pfam" id="PF01569">
    <property type="entry name" value="PAP2"/>
    <property type="match status" value="1"/>
</dbReference>
<dbReference type="RefSeq" id="WP_068770722.1">
    <property type="nucleotide sequence ID" value="NZ_CP109796.1"/>
</dbReference>
<evidence type="ECO:0000313" key="3">
    <source>
        <dbReference type="Proteomes" id="UP000078486"/>
    </source>
</evidence>
<dbReference type="EMBL" id="LRRQ01000099">
    <property type="protein sequence ID" value="OAM89272.1"/>
    <property type="molecule type" value="Genomic_DNA"/>
</dbReference>